<proteinExistence type="predicted"/>
<dbReference type="AlphaFoldDB" id="A0A2Z3KKR5"/>
<dbReference type="GeneID" id="89634110"/>
<organism evidence="1 2">
    <name type="scientific">Lactococcus lactis subsp. lactis</name>
    <name type="common">Streptococcus lactis</name>
    <dbReference type="NCBI Taxonomy" id="1360"/>
    <lineage>
        <taxon>Bacteria</taxon>
        <taxon>Bacillati</taxon>
        <taxon>Bacillota</taxon>
        <taxon>Bacilli</taxon>
        <taxon>Lactobacillales</taxon>
        <taxon>Streptococcaceae</taxon>
        <taxon>Lactococcus</taxon>
    </lineage>
</organism>
<evidence type="ECO:0000313" key="2">
    <source>
        <dbReference type="Proteomes" id="UP000245919"/>
    </source>
</evidence>
<dbReference type="RefSeq" id="WP_109991174.1">
    <property type="nucleotide sequence ID" value="NZ_CP028160.1"/>
</dbReference>
<gene>
    <name evidence="1" type="ORF">LL14B4_09985</name>
</gene>
<dbReference type="EMBL" id="CP028160">
    <property type="protein sequence ID" value="AWN66485.1"/>
    <property type="molecule type" value="Genomic_DNA"/>
</dbReference>
<accession>A0A2Z3KKR5</accession>
<protein>
    <submittedName>
        <fullName evidence="1">Uncharacterized protein</fullName>
    </submittedName>
</protein>
<reference evidence="1 2" key="1">
    <citation type="submission" date="2018-03" db="EMBL/GenBank/DDBJ databases">
        <title>Genome sequence of Lactococcus lactis strain 14B4 from almond drupe.</title>
        <authorList>
            <person name="Tran T.D."/>
            <person name="McGarvey J.A."/>
            <person name="Huynh S."/>
            <person name="Parker C.T."/>
        </authorList>
    </citation>
    <scope>NUCLEOTIDE SEQUENCE [LARGE SCALE GENOMIC DNA]</scope>
    <source>
        <strain evidence="1 2">14B4</strain>
    </source>
</reference>
<name>A0A2Z3KKR5_LACLL</name>
<dbReference type="Proteomes" id="UP000245919">
    <property type="component" value="Chromosome"/>
</dbReference>
<sequence length="63" mass="7374">MEKNRELAYEILEGFEELLDKYNIVINSEDRKAMISSGEENIAAIYGEEYFLLEDKITNILNK</sequence>
<evidence type="ECO:0000313" key="1">
    <source>
        <dbReference type="EMBL" id="AWN66485.1"/>
    </source>
</evidence>